<evidence type="ECO:0000313" key="2">
    <source>
        <dbReference type="Proteomes" id="UP000199328"/>
    </source>
</evidence>
<sequence>MWKAAPLATLLLALGLAAAGFFTVRTVAFWIYWSDPAHRDQRIEGWMTPGYVAHSWRVPREVVFDAIGLAPGPGGHRPIEEIAASQGRSTGELIAALEAGIAAWRAANPSAGDALRP</sequence>
<reference evidence="2" key="1">
    <citation type="submission" date="2016-10" db="EMBL/GenBank/DDBJ databases">
        <authorList>
            <person name="Varghese N."/>
            <person name="Submissions S."/>
        </authorList>
    </citation>
    <scope>NUCLEOTIDE SEQUENCE [LARGE SCALE GENOMIC DNA]</scope>
    <source>
        <strain evidence="2">CGMCC 1.10789</strain>
    </source>
</reference>
<accession>A0A1G9BCL2</accession>
<proteinExistence type="predicted"/>
<organism evidence="1 2">
    <name type="scientific">Meinhardsimonia xiamenensis</name>
    <dbReference type="NCBI Taxonomy" id="990712"/>
    <lineage>
        <taxon>Bacteria</taxon>
        <taxon>Pseudomonadati</taxon>
        <taxon>Pseudomonadota</taxon>
        <taxon>Alphaproteobacteria</taxon>
        <taxon>Rhodobacterales</taxon>
        <taxon>Paracoccaceae</taxon>
        <taxon>Meinhardsimonia</taxon>
    </lineage>
</organism>
<name>A0A1G9BCL2_9RHOB</name>
<dbReference type="RefSeq" id="WP_092499232.1">
    <property type="nucleotide sequence ID" value="NZ_PVND01000003.1"/>
</dbReference>
<keyword evidence="2" id="KW-1185">Reference proteome</keyword>
<protein>
    <submittedName>
        <fullName evidence="1">Uncharacterized protein</fullName>
    </submittedName>
</protein>
<dbReference type="Proteomes" id="UP000199328">
    <property type="component" value="Unassembled WGS sequence"/>
</dbReference>
<dbReference type="AlphaFoldDB" id="A0A1G9BCL2"/>
<dbReference type="EMBL" id="FNFV01000002">
    <property type="protein sequence ID" value="SDK37199.1"/>
    <property type="molecule type" value="Genomic_DNA"/>
</dbReference>
<dbReference type="STRING" id="990712.SAMN05216257_102495"/>
<gene>
    <name evidence="1" type="ORF">SAMN05216257_102495</name>
</gene>
<evidence type="ECO:0000313" key="1">
    <source>
        <dbReference type="EMBL" id="SDK37199.1"/>
    </source>
</evidence>